<keyword evidence="10" id="KW-1185">Reference proteome</keyword>
<feature type="transmembrane region" description="Helical" evidence="7">
    <location>
        <begin position="240"/>
        <end position="258"/>
    </location>
</feature>
<feature type="transmembrane region" description="Helical" evidence="7">
    <location>
        <begin position="357"/>
        <end position="377"/>
    </location>
</feature>
<keyword evidence="2" id="KW-1003">Cell membrane</keyword>
<dbReference type="Proteomes" id="UP000192917">
    <property type="component" value="Unassembled WGS sequence"/>
</dbReference>
<feature type="transmembrane region" description="Helical" evidence="7">
    <location>
        <begin position="167"/>
        <end position="191"/>
    </location>
</feature>
<evidence type="ECO:0000256" key="4">
    <source>
        <dbReference type="ARBA" id="ARBA00022692"/>
    </source>
</evidence>
<dbReference type="EMBL" id="FWZX01000001">
    <property type="protein sequence ID" value="SME89898.1"/>
    <property type="molecule type" value="Genomic_DNA"/>
</dbReference>
<accession>A0A1Y6B4M8</accession>
<evidence type="ECO:0000313" key="10">
    <source>
        <dbReference type="Proteomes" id="UP000192917"/>
    </source>
</evidence>
<feature type="transmembrane region" description="Helical" evidence="7">
    <location>
        <begin position="134"/>
        <end position="161"/>
    </location>
</feature>
<evidence type="ECO:0000256" key="5">
    <source>
        <dbReference type="ARBA" id="ARBA00022989"/>
    </source>
</evidence>
<feature type="transmembrane region" description="Helical" evidence="7">
    <location>
        <begin position="7"/>
        <end position="34"/>
    </location>
</feature>
<feature type="transmembrane region" description="Helical" evidence="7">
    <location>
        <begin position="332"/>
        <end position="351"/>
    </location>
</feature>
<keyword evidence="7" id="KW-0813">Transport</keyword>
<evidence type="ECO:0000256" key="1">
    <source>
        <dbReference type="ARBA" id="ARBA00004429"/>
    </source>
</evidence>
<dbReference type="InterPro" id="IPR004681">
    <property type="entry name" value="TRAP_DctM"/>
</dbReference>
<dbReference type="AlphaFoldDB" id="A0A1Y6B4M8"/>
<comment type="subunit">
    <text evidence="7">The complex comprises the extracytoplasmic solute receptor protein and the two transmembrane proteins.</text>
</comment>
<reference evidence="9 10" key="1">
    <citation type="submission" date="2017-04" db="EMBL/GenBank/DDBJ databases">
        <authorList>
            <person name="Afonso C.L."/>
            <person name="Miller P.J."/>
            <person name="Scott M.A."/>
            <person name="Spackman E."/>
            <person name="Goraichik I."/>
            <person name="Dimitrov K.M."/>
            <person name="Suarez D.L."/>
            <person name="Swayne D.E."/>
        </authorList>
    </citation>
    <scope>NUCLEOTIDE SEQUENCE [LARGE SCALE GENOMIC DNA]</scope>
    <source>
        <strain evidence="9 10">USBA 355</strain>
    </source>
</reference>
<feature type="transmembrane region" description="Helical" evidence="7">
    <location>
        <begin position="398"/>
        <end position="419"/>
    </location>
</feature>
<feature type="transmembrane region" description="Helical" evidence="7">
    <location>
        <begin position="300"/>
        <end position="325"/>
    </location>
</feature>
<dbReference type="InterPro" id="IPR010656">
    <property type="entry name" value="DctM"/>
</dbReference>
<proteinExistence type="inferred from homology"/>
<gene>
    <name evidence="9" type="ORF">SAMN05428998_101265</name>
</gene>
<dbReference type="Pfam" id="PF06808">
    <property type="entry name" value="DctM"/>
    <property type="match status" value="1"/>
</dbReference>
<dbReference type="PANTHER" id="PTHR33362:SF2">
    <property type="entry name" value="TRAP TRANSPORTER LARGE PERMEASE PROTEIN"/>
    <property type="match status" value="1"/>
</dbReference>
<organism evidence="9 10">
    <name type="scientific">Tistlia consotensis USBA 355</name>
    <dbReference type="NCBI Taxonomy" id="560819"/>
    <lineage>
        <taxon>Bacteria</taxon>
        <taxon>Pseudomonadati</taxon>
        <taxon>Pseudomonadota</taxon>
        <taxon>Alphaproteobacteria</taxon>
        <taxon>Rhodospirillales</taxon>
        <taxon>Rhodovibrionaceae</taxon>
        <taxon>Tistlia</taxon>
    </lineage>
</organism>
<comment type="function">
    <text evidence="7">Part of the tripartite ATP-independent periplasmic (TRAP) transport system.</text>
</comment>
<protein>
    <recommendedName>
        <fullName evidence="7">TRAP transporter large permease protein</fullName>
    </recommendedName>
</protein>
<dbReference type="PANTHER" id="PTHR33362">
    <property type="entry name" value="SIALIC ACID TRAP TRANSPORTER PERMEASE PROTEIN SIAT-RELATED"/>
    <property type="match status" value="1"/>
</dbReference>
<evidence type="ECO:0000256" key="7">
    <source>
        <dbReference type="RuleBase" id="RU369079"/>
    </source>
</evidence>
<evidence type="ECO:0000256" key="3">
    <source>
        <dbReference type="ARBA" id="ARBA00022519"/>
    </source>
</evidence>
<dbReference type="PIRSF" id="PIRSF006066">
    <property type="entry name" value="HI0050"/>
    <property type="match status" value="1"/>
</dbReference>
<keyword evidence="3 7" id="KW-0997">Cell inner membrane</keyword>
<evidence type="ECO:0000256" key="2">
    <source>
        <dbReference type="ARBA" id="ARBA00022475"/>
    </source>
</evidence>
<feature type="transmembrane region" description="Helical" evidence="7">
    <location>
        <begin position="270"/>
        <end position="288"/>
    </location>
</feature>
<evidence type="ECO:0000313" key="9">
    <source>
        <dbReference type="EMBL" id="SME89898.1"/>
    </source>
</evidence>
<dbReference type="NCBIfam" id="TIGR00786">
    <property type="entry name" value="dctM"/>
    <property type="match status" value="1"/>
</dbReference>
<dbReference type="GO" id="GO:0005886">
    <property type="term" value="C:plasma membrane"/>
    <property type="evidence" value="ECO:0007669"/>
    <property type="project" value="UniProtKB-SubCell"/>
</dbReference>
<keyword evidence="4 7" id="KW-0812">Transmembrane</keyword>
<evidence type="ECO:0000259" key="8">
    <source>
        <dbReference type="Pfam" id="PF06808"/>
    </source>
</evidence>
<dbReference type="STRING" id="560819.SAMN05428998_101265"/>
<feature type="transmembrane region" description="Helical" evidence="7">
    <location>
        <begin position="46"/>
        <end position="65"/>
    </location>
</feature>
<feature type="domain" description="TRAP C4-dicarboxylate transport system permease DctM subunit" evidence="8">
    <location>
        <begin position="8"/>
        <end position="414"/>
    </location>
</feature>
<dbReference type="GO" id="GO:0022857">
    <property type="term" value="F:transmembrane transporter activity"/>
    <property type="evidence" value="ECO:0007669"/>
    <property type="project" value="UniProtKB-UniRule"/>
</dbReference>
<comment type="similarity">
    <text evidence="7">Belongs to the TRAP transporter large permease family.</text>
</comment>
<dbReference type="RefSeq" id="WP_085120621.1">
    <property type="nucleotide sequence ID" value="NZ_FWZX01000001.1"/>
</dbReference>
<feature type="transmembrane region" description="Helical" evidence="7">
    <location>
        <begin position="212"/>
        <end position="234"/>
    </location>
</feature>
<keyword evidence="6 7" id="KW-0472">Membrane</keyword>
<evidence type="ECO:0000256" key="6">
    <source>
        <dbReference type="ARBA" id="ARBA00023136"/>
    </source>
</evidence>
<sequence length="425" mass="44353">MTLLLGAVIVGLMLIGMPLGFAIIIACLTVIWAGGGVNPAIVAQRLFAGLDSFTLLAIPFFLLAGALMSESGMTRRLVAFANAIVGRFTGGLAMSNVVASTFFSGISGSAVADTSVMGRIFIPEMEREGYGRSFSVAVTAAASVVAPIIPPSIGFIVYGVITDQSIVRLFVAGLVPGAIYSLLALVVVYLTSRKRRYAVHEPEPLSEVVSRGIQAGPALVMPFLILAGIFSGVFTVTECSAIAVVYALVVGGLVYRELTFGRLLAALRETAYTTAVIMIIVGAAKLFAWQLAYTHIPDAALAWVTSVAHGPLVFLLMVNVLLLLVGTFMEANAAMVMLVPILHPAGVALGVDPVQLGVIVVVNLCLGLITPPIGLCLNVACKIAGLPLERSLRDIAPFVVIGIAVLAALSLAPAVSLWLPKLIMN</sequence>
<comment type="subcellular location">
    <subcellularLocation>
        <location evidence="1 7">Cell inner membrane</location>
        <topology evidence="1 7">Multi-pass membrane protein</topology>
    </subcellularLocation>
</comment>
<keyword evidence="5 7" id="KW-1133">Transmembrane helix</keyword>
<name>A0A1Y6B4M8_9PROT</name>